<name>A0A0H3U7N7_9BACT</name>
<reference evidence="1" key="1">
    <citation type="submission" date="2013-08" db="EMBL/GenBank/DDBJ databases">
        <title>Comparison of modified E. coli strains.</title>
        <authorList>
            <person name="Juergensen J."/>
            <person name="Bonge A."/>
            <person name="Streit W.R."/>
        </authorList>
    </citation>
    <scope>NUCLEOTIDE SEQUENCE</scope>
</reference>
<evidence type="ECO:0000313" key="1">
    <source>
        <dbReference type="EMBL" id="AIF26495.1"/>
    </source>
</evidence>
<sequence length="115" mass="12478">MNRCADILSAEQTGEVAVFLYVENHNGDGALLAKGESCGVHNFQVVRKGFGESELVIFHSRRVLLRIGGIDTVNPGPLEECVRTDFQGAQRSAGIRREERIACPSGNEGNTASFE</sequence>
<dbReference type="AlphaFoldDB" id="A0A0H3U7N7"/>
<accession>A0A0H3U7N7</accession>
<dbReference type="EMBL" id="KF540234">
    <property type="protein sequence ID" value="AIF26495.1"/>
    <property type="molecule type" value="Genomic_DNA"/>
</dbReference>
<protein>
    <submittedName>
        <fullName evidence="1">Uncharacterized protein</fullName>
    </submittedName>
</protein>
<organism evidence="1">
    <name type="scientific">uncultured bacterium fosmid pJB28H11</name>
    <dbReference type="NCBI Taxonomy" id="1478062"/>
    <lineage>
        <taxon>Bacteria</taxon>
        <taxon>environmental samples</taxon>
    </lineage>
</organism>
<proteinExistence type="predicted"/>